<keyword evidence="2" id="KW-1185">Reference proteome</keyword>
<sequence length="243" mass="27093">MLWRICSLCRAFSSPPTPGRIQDPQYPHPCYGGYALCVELSVHHRPQAGYRIHTFGSPPTPDTGSKGSKGSTSMLWRICSLCRAFSSPPTPGRTQDPQYPSVLWRICSLCRAFSSPPTPGRIQDPQPDTGSTVSTSMLWRICSLCRAFSSPPTPGRIQDPQYPHPCYGGYALCVELSVHLHRINIHVMEDMPLCRAFSSPPQDPHPCYGGYALCVELSVHHRPQAGYRIHRIHIHVMEDMLSV</sequence>
<accession>A0AAE1DGG4</accession>
<reference evidence="1" key="1">
    <citation type="journal article" date="2023" name="G3 (Bethesda)">
        <title>A reference genome for the long-term kleptoplast-retaining sea slug Elysia crispata morphotype clarki.</title>
        <authorList>
            <person name="Eastman K.E."/>
            <person name="Pendleton A.L."/>
            <person name="Shaikh M.A."/>
            <person name="Suttiyut T."/>
            <person name="Ogas R."/>
            <person name="Tomko P."/>
            <person name="Gavelis G."/>
            <person name="Widhalm J.R."/>
            <person name="Wisecaver J.H."/>
        </authorList>
    </citation>
    <scope>NUCLEOTIDE SEQUENCE</scope>
    <source>
        <strain evidence="1">ECLA1</strain>
    </source>
</reference>
<dbReference type="EMBL" id="JAWDGP010003892">
    <property type="protein sequence ID" value="KAK3769637.1"/>
    <property type="molecule type" value="Genomic_DNA"/>
</dbReference>
<proteinExistence type="predicted"/>
<comment type="caution">
    <text evidence="1">The sequence shown here is derived from an EMBL/GenBank/DDBJ whole genome shotgun (WGS) entry which is preliminary data.</text>
</comment>
<protein>
    <submittedName>
        <fullName evidence="1">Uncharacterized protein</fullName>
    </submittedName>
</protein>
<dbReference type="Proteomes" id="UP001283361">
    <property type="component" value="Unassembled WGS sequence"/>
</dbReference>
<evidence type="ECO:0000313" key="2">
    <source>
        <dbReference type="Proteomes" id="UP001283361"/>
    </source>
</evidence>
<gene>
    <name evidence="1" type="ORF">RRG08_004889</name>
</gene>
<organism evidence="1 2">
    <name type="scientific">Elysia crispata</name>
    <name type="common">lettuce slug</name>
    <dbReference type="NCBI Taxonomy" id="231223"/>
    <lineage>
        <taxon>Eukaryota</taxon>
        <taxon>Metazoa</taxon>
        <taxon>Spiralia</taxon>
        <taxon>Lophotrochozoa</taxon>
        <taxon>Mollusca</taxon>
        <taxon>Gastropoda</taxon>
        <taxon>Heterobranchia</taxon>
        <taxon>Euthyneura</taxon>
        <taxon>Panpulmonata</taxon>
        <taxon>Sacoglossa</taxon>
        <taxon>Placobranchoidea</taxon>
        <taxon>Plakobranchidae</taxon>
        <taxon>Elysia</taxon>
    </lineage>
</organism>
<name>A0AAE1DGG4_9GAST</name>
<evidence type="ECO:0000313" key="1">
    <source>
        <dbReference type="EMBL" id="KAK3769637.1"/>
    </source>
</evidence>
<dbReference type="AlphaFoldDB" id="A0AAE1DGG4"/>